<dbReference type="EMBL" id="BK015037">
    <property type="protein sequence ID" value="DAD88203.1"/>
    <property type="molecule type" value="Genomic_DNA"/>
</dbReference>
<sequence length="165" mass="19853">MKPNVIIELQPYLHDFLYHEFGCSRADDGVTVTSANDIGKFIQAMVTVADRPPRLPLKENPIILYLPVKEWNHYILQENFIYIPEWKQRMLQEYVEASFRIRIREYFVTGYEKGYKQDKILRAFLMAYNIKNNAINYDAVKKYDYRNRQRMTKEVNRDIQLSLFE</sequence>
<reference evidence="1" key="1">
    <citation type="journal article" date="2021" name="Proc. Natl. Acad. Sci. U.S.A.">
        <title>A Catalog of Tens of Thousands of Viruses from Human Metagenomes Reveals Hidden Associations with Chronic Diseases.</title>
        <authorList>
            <person name="Tisza M.J."/>
            <person name="Buck C.B."/>
        </authorList>
    </citation>
    <scope>NUCLEOTIDE SEQUENCE</scope>
    <source>
        <strain evidence="1">CtXQq5</strain>
    </source>
</reference>
<accession>A0A8S5N240</accession>
<organism evidence="1">
    <name type="scientific">Siphoviridae sp. ctXQq5</name>
    <dbReference type="NCBI Taxonomy" id="2826368"/>
    <lineage>
        <taxon>Viruses</taxon>
        <taxon>Duplodnaviria</taxon>
        <taxon>Heunggongvirae</taxon>
        <taxon>Uroviricota</taxon>
        <taxon>Caudoviricetes</taxon>
    </lineage>
</organism>
<name>A0A8S5N240_9CAUD</name>
<proteinExistence type="predicted"/>
<evidence type="ECO:0000313" key="1">
    <source>
        <dbReference type="EMBL" id="DAD88203.1"/>
    </source>
</evidence>
<protein>
    <submittedName>
        <fullName evidence="1">Uncharacterized protein</fullName>
    </submittedName>
</protein>